<protein>
    <recommendedName>
        <fullName evidence="3">Zinc finger FPG/IleRS-type domain-containing protein</fullName>
    </recommendedName>
</protein>
<gene>
    <name evidence="1" type="ORF">ACFQY0_21495</name>
</gene>
<accession>A0ABW2LG68</accession>
<evidence type="ECO:0008006" key="3">
    <source>
        <dbReference type="Google" id="ProtNLM"/>
    </source>
</evidence>
<keyword evidence="2" id="KW-1185">Reference proteome</keyword>
<organism evidence="1 2">
    <name type="scientific">Haloferula chungangensis</name>
    <dbReference type="NCBI Taxonomy" id="1048331"/>
    <lineage>
        <taxon>Bacteria</taxon>
        <taxon>Pseudomonadati</taxon>
        <taxon>Verrucomicrobiota</taxon>
        <taxon>Verrucomicrobiia</taxon>
        <taxon>Verrucomicrobiales</taxon>
        <taxon>Verrucomicrobiaceae</taxon>
        <taxon>Haloferula</taxon>
    </lineage>
</organism>
<reference evidence="2" key="1">
    <citation type="journal article" date="2019" name="Int. J. Syst. Evol. Microbiol.">
        <title>The Global Catalogue of Microorganisms (GCM) 10K type strain sequencing project: providing services to taxonomists for standard genome sequencing and annotation.</title>
        <authorList>
            <consortium name="The Broad Institute Genomics Platform"/>
            <consortium name="The Broad Institute Genome Sequencing Center for Infectious Disease"/>
            <person name="Wu L."/>
            <person name="Ma J."/>
        </authorList>
    </citation>
    <scope>NUCLEOTIDE SEQUENCE [LARGE SCALE GENOMIC DNA]</scope>
    <source>
        <strain evidence="2">CGMCC 4.1467</strain>
    </source>
</reference>
<dbReference type="RefSeq" id="WP_379717179.1">
    <property type="nucleotide sequence ID" value="NZ_JBHTBS010000114.1"/>
</dbReference>
<proteinExistence type="predicted"/>
<dbReference type="Proteomes" id="UP001596472">
    <property type="component" value="Unassembled WGS sequence"/>
</dbReference>
<name>A0ABW2LG68_9BACT</name>
<evidence type="ECO:0000313" key="1">
    <source>
        <dbReference type="EMBL" id="MFC7339771.1"/>
    </source>
</evidence>
<comment type="caution">
    <text evidence="1">The sequence shown here is derived from an EMBL/GenBank/DDBJ whole genome shotgun (WGS) entry which is preliminary data.</text>
</comment>
<sequence>MKFKAGSRRCYYCPNCQSNES</sequence>
<evidence type="ECO:0000313" key="2">
    <source>
        <dbReference type="Proteomes" id="UP001596472"/>
    </source>
</evidence>
<dbReference type="EMBL" id="JBHTBS010000114">
    <property type="protein sequence ID" value="MFC7339771.1"/>
    <property type="molecule type" value="Genomic_DNA"/>
</dbReference>